<dbReference type="GO" id="GO:0003700">
    <property type="term" value="F:DNA-binding transcription factor activity"/>
    <property type="evidence" value="ECO:0007669"/>
    <property type="project" value="InterPro"/>
</dbReference>
<sequence>MTAPLQPGTDFSDSGINRCMVADRTRIERHVANDGQVHANGDGTAMLIAAAYPPFEGEVHNGPFLRIALAMGPSSRLVQHIDGARLEGVWRPGTLAVSSPKARGIAKAGKTSMIGLAMLPGRGESETGLDLGHITTLAGAFQDDGLLVSVITALHHEAAVHGVSTAFFDEGRLLILRRLSELRGVRPNRRKVHPLSDMRYEHVLAYVEDRLAYDLSVAQLARIAGMDSSGFTRALRARTGLAPYAWLTQRRMERAGALLRSGHSVTQVATMSGYANPGKFSSAFKRVTGVSPSLWKRAQEDRCLGTSAR</sequence>
<evidence type="ECO:0000256" key="2">
    <source>
        <dbReference type="ARBA" id="ARBA00023125"/>
    </source>
</evidence>
<dbReference type="SMART" id="SM00342">
    <property type="entry name" value="HTH_ARAC"/>
    <property type="match status" value="1"/>
</dbReference>
<comment type="caution">
    <text evidence="5">The sequence shown here is derived from an EMBL/GenBank/DDBJ whole genome shotgun (WGS) entry which is preliminary data.</text>
</comment>
<organism evidence="5 6">
    <name type="scientific">Altericroceibacterium spongiae</name>
    <dbReference type="NCBI Taxonomy" id="2320269"/>
    <lineage>
        <taxon>Bacteria</taxon>
        <taxon>Pseudomonadati</taxon>
        <taxon>Pseudomonadota</taxon>
        <taxon>Alphaproteobacteria</taxon>
        <taxon>Sphingomonadales</taxon>
        <taxon>Erythrobacteraceae</taxon>
        <taxon>Altericroceibacterium</taxon>
    </lineage>
</organism>
<protein>
    <submittedName>
        <fullName evidence="5">AraC family transcriptional regulator</fullName>
    </submittedName>
</protein>
<dbReference type="OrthoDB" id="110167at2"/>
<dbReference type="Pfam" id="PF12833">
    <property type="entry name" value="HTH_18"/>
    <property type="match status" value="1"/>
</dbReference>
<feature type="domain" description="HTH araC/xylS-type" evidence="4">
    <location>
        <begin position="201"/>
        <end position="298"/>
    </location>
</feature>
<dbReference type="PROSITE" id="PS01124">
    <property type="entry name" value="HTH_ARAC_FAMILY_2"/>
    <property type="match status" value="1"/>
</dbReference>
<name>A0A420EAC0_9SPHN</name>
<dbReference type="InterPro" id="IPR018060">
    <property type="entry name" value="HTH_AraC"/>
</dbReference>
<dbReference type="AlphaFoldDB" id="A0A420EAC0"/>
<evidence type="ECO:0000313" key="6">
    <source>
        <dbReference type="Proteomes" id="UP000284395"/>
    </source>
</evidence>
<accession>A0A420EAC0</accession>
<dbReference type="PANTHER" id="PTHR46796:SF14">
    <property type="entry name" value="TRANSCRIPTIONAL REGULATORY PROTEIN"/>
    <property type="match status" value="1"/>
</dbReference>
<evidence type="ECO:0000259" key="4">
    <source>
        <dbReference type="PROSITE" id="PS01124"/>
    </source>
</evidence>
<keyword evidence="6" id="KW-1185">Reference proteome</keyword>
<keyword evidence="3" id="KW-0804">Transcription</keyword>
<gene>
    <name evidence="5" type="ORF">D6851_15985</name>
</gene>
<dbReference type="SUPFAM" id="SSF46689">
    <property type="entry name" value="Homeodomain-like"/>
    <property type="match status" value="2"/>
</dbReference>
<keyword evidence="1" id="KW-0805">Transcription regulation</keyword>
<dbReference type="Proteomes" id="UP000284395">
    <property type="component" value="Unassembled WGS sequence"/>
</dbReference>
<dbReference type="EMBL" id="RAPF01000013">
    <property type="protein sequence ID" value="RKF17633.1"/>
    <property type="molecule type" value="Genomic_DNA"/>
</dbReference>
<keyword evidence="2" id="KW-0238">DNA-binding</keyword>
<dbReference type="InterPro" id="IPR009057">
    <property type="entry name" value="Homeodomain-like_sf"/>
</dbReference>
<dbReference type="GO" id="GO:0043565">
    <property type="term" value="F:sequence-specific DNA binding"/>
    <property type="evidence" value="ECO:0007669"/>
    <property type="project" value="InterPro"/>
</dbReference>
<evidence type="ECO:0000313" key="5">
    <source>
        <dbReference type="EMBL" id="RKF17633.1"/>
    </source>
</evidence>
<proteinExistence type="predicted"/>
<dbReference type="PANTHER" id="PTHR46796">
    <property type="entry name" value="HTH-TYPE TRANSCRIPTIONAL ACTIVATOR RHAS-RELATED"/>
    <property type="match status" value="1"/>
</dbReference>
<dbReference type="InterPro" id="IPR050204">
    <property type="entry name" value="AraC_XylS_family_regulators"/>
</dbReference>
<reference evidence="5 6" key="1">
    <citation type="submission" date="2018-09" db="EMBL/GenBank/DDBJ databases">
        <title>Altererythrobacter spongiae sp. nov., isolated from a marine sponge.</title>
        <authorList>
            <person name="Zhuang L."/>
            <person name="Luo L."/>
        </authorList>
    </citation>
    <scope>NUCLEOTIDE SEQUENCE [LARGE SCALE GENOMIC DNA]</scope>
    <source>
        <strain evidence="5 6">HN-Y73</strain>
    </source>
</reference>
<evidence type="ECO:0000256" key="3">
    <source>
        <dbReference type="ARBA" id="ARBA00023163"/>
    </source>
</evidence>
<evidence type="ECO:0000256" key="1">
    <source>
        <dbReference type="ARBA" id="ARBA00023015"/>
    </source>
</evidence>
<dbReference type="Gene3D" id="1.10.10.60">
    <property type="entry name" value="Homeodomain-like"/>
    <property type="match status" value="2"/>
</dbReference>